<dbReference type="Gramene" id="TraesARI5D03G03082990.1">
    <property type="protein sequence ID" value="TraesARI5D03G03082990.1.CDS1"/>
    <property type="gene ID" value="TraesARI5D03G03082990"/>
</dbReference>
<reference evidence="2" key="1">
    <citation type="submission" date="2018-08" db="EMBL/GenBank/DDBJ databases">
        <authorList>
            <person name="Rossello M."/>
        </authorList>
    </citation>
    <scope>NUCLEOTIDE SEQUENCE [LARGE SCALE GENOMIC DNA]</scope>
    <source>
        <strain evidence="2">cv. Chinese Spring</strain>
    </source>
</reference>
<dbReference type="STRING" id="4565.A0A3B6MST5"/>
<dbReference type="CDD" id="cd06222">
    <property type="entry name" value="RNase_H_like"/>
    <property type="match status" value="1"/>
</dbReference>
<dbReference type="EnsemblPlants" id="TraesCS5D02G238200.1">
    <property type="protein sequence ID" value="TraesCS5D02G238200.1.cds1"/>
    <property type="gene ID" value="TraesCS5D02G238200"/>
</dbReference>
<dbReference type="InterPro" id="IPR036397">
    <property type="entry name" value="RNaseH_sf"/>
</dbReference>
<protein>
    <recommendedName>
        <fullName evidence="1">RNase H type-1 domain-containing protein</fullName>
    </recommendedName>
</protein>
<dbReference type="Gramene" id="TraesROB_scaffold_054121_01G000200.1">
    <property type="protein sequence ID" value="TraesROB_scaffold_054121_01G000200.1"/>
    <property type="gene ID" value="TraesROB_scaffold_054121_01G000200"/>
</dbReference>
<keyword evidence="3" id="KW-1185">Reference proteome</keyword>
<dbReference type="SUPFAM" id="SSF53098">
    <property type="entry name" value="Ribonuclease H-like"/>
    <property type="match status" value="1"/>
</dbReference>
<proteinExistence type="predicted"/>
<dbReference type="Gramene" id="TraesCAD_scaffold_065539_01G000100.1">
    <property type="protein sequence ID" value="TraesCAD_scaffold_065539_01G000100.1"/>
    <property type="gene ID" value="TraesCAD_scaffold_065539_01G000100"/>
</dbReference>
<name>A0A3B6MST5_WHEAT</name>
<dbReference type="Pfam" id="PF13456">
    <property type="entry name" value="RVT_3"/>
    <property type="match status" value="1"/>
</dbReference>
<dbReference type="SMR" id="A0A3B6MST5"/>
<dbReference type="InterPro" id="IPR012337">
    <property type="entry name" value="RNaseH-like_sf"/>
</dbReference>
<dbReference type="Gramene" id="TraesCLE_scaffold_051465_01G000100.1">
    <property type="protein sequence ID" value="TraesCLE_scaffold_051465_01G000100.1"/>
    <property type="gene ID" value="TraesCLE_scaffold_051465_01G000100"/>
</dbReference>
<organism evidence="2">
    <name type="scientific">Triticum aestivum</name>
    <name type="common">Wheat</name>
    <dbReference type="NCBI Taxonomy" id="4565"/>
    <lineage>
        <taxon>Eukaryota</taxon>
        <taxon>Viridiplantae</taxon>
        <taxon>Streptophyta</taxon>
        <taxon>Embryophyta</taxon>
        <taxon>Tracheophyta</taxon>
        <taxon>Spermatophyta</taxon>
        <taxon>Magnoliopsida</taxon>
        <taxon>Liliopsida</taxon>
        <taxon>Poales</taxon>
        <taxon>Poaceae</taxon>
        <taxon>BOP clade</taxon>
        <taxon>Pooideae</taxon>
        <taxon>Triticodae</taxon>
        <taxon>Triticeae</taxon>
        <taxon>Triticinae</taxon>
        <taxon>Triticum</taxon>
    </lineage>
</organism>
<dbReference type="InterPro" id="IPR002156">
    <property type="entry name" value="RNaseH_domain"/>
</dbReference>
<evidence type="ECO:0000313" key="3">
    <source>
        <dbReference type="Proteomes" id="UP000019116"/>
    </source>
</evidence>
<dbReference type="Proteomes" id="UP000019116">
    <property type="component" value="Chromosome 5D"/>
</dbReference>
<dbReference type="InterPro" id="IPR044730">
    <property type="entry name" value="RNase_H-like_dom_plant"/>
</dbReference>
<evidence type="ECO:0000313" key="2">
    <source>
        <dbReference type="EnsemblPlants" id="TraesCS5D02G238200.1.cds1"/>
    </source>
</evidence>
<dbReference type="InterPro" id="IPR052929">
    <property type="entry name" value="RNase_H-like_EbsB-rel"/>
</dbReference>
<dbReference type="Gramene" id="TraesWEE_scaffold_150116_01G000100.1">
    <property type="protein sequence ID" value="TraesWEE_scaffold_150116_01G000100.1"/>
    <property type="gene ID" value="TraesWEE_scaffold_150116_01G000100"/>
</dbReference>
<dbReference type="Gramene" id="TraesCS5D03G0552100.1">
    <property type="protein sequence ID" value="TraesCS5D03G0552100.1.CDS1"/>
    <property type="gene ID" value="TraesCS5D03G0552100"/>
</dbReference>
<dbReference type="GO" id="GO:0003676">
    <property type="term" value="F:nucleic acid binding"/>
    <property type="evidence" value="ECO:0007669"/>
    <property type="project" value="InterPro"/>
</dbReference>
<dbReference type="GO" id="GO:0004523">
    <property type="term" value="F:RNA-DNA hybrid ribonuclease activity"/>
    <property type="evidence" value="ECO:0007669"/>
    <property type="project" value="InterPro"/>
</dbReference>
<dbReference type="Gramene" id="TraesSYM5D03G03069270.1">
    <property type="protein sequence ID" value="TraesSYM5D03G03069270.1.CDS1"/>
    <property type="gene ID" value="TraesSYM5D03G03069270"/>
</dbReference>
<dbReference type="Gene3D" id="3.30.420.10">
    <property type="entry name" value="Ribonuclease H-like superfamily/Ribonuclease H"/>
    <property type="match status" value="1"/>
</dbReference>
<sequence length="153" mass="16810">MVNVDAAVFSQSQRMGIGIVIRNHLGVVLAAKRRYVNQEVNPELAEAMAMRCALEFAEEAGFQSIVVASDCETLVTKVKNVAMDRSQIGAITFDIKRGASKFVSCLFTNINRSCNEAAHVLARSSEHDCGSCWFNVVPDVIRTIICNEQSLIE</sequence>
<dbReference type="Gramene" id="TraesJUL5D03G03154530.1">
    <property type="protein sequence ID" value="TraesJUL5D03G03154530.1.CDS1"/>
    <property type="gene ID" value="TraesJUL5D03G03154530"/>
</dbReference>
<dbReference type="OMA" id="VELMACR"/>
<dbReference type="AlphaFoldDB" id="A0A3B6MST5"/>
<evidence type="ECO:0000259" key="1">
    <source>
        <dbReference type="Pfam" id="PF13456"/>
    </source>
</evidence>
<dbReference type="PANTHER" id="PTHR47074:SF73">
    <property type="entry name" value="OS04G0448401 PROTEIN"/>
    <property type="match status" value="1"/>
</dbReference>
<dbReference type="PANTHER" id="PTHR47074">
    <property type="entry name" value="BNAC02G40300D PROTEIN"/>
    <property type="match status" value="1"/>
</dbReference>
<dbReference type="Gramene" id="TraesMAC5D03G03128190.1">
    <property type="protein sequence ID" value="TraesMAC5D03G03128190.1.CDS1"/>
    <property type="gene ID" value="TraesMAC5D03G03128190"/>
</dbReference>
<feature type="domain" description="RNase H type-1" evidence="1">
    <location>
        <begin position="3"/>
        <end position="124"/>
    </location>
</feature>
<reference evidence="2" key="2">
    <citation type="submission" date="2018-10" db="UniProtKB">
        <authorList>
            <consortium name="EnsemblPlants"/>
        </authorList>
    </citation>
    <scope>IDENTIFICATION</scope>
</reference>
<dbReference type="OrthoDB" id="653202at2759"/>
<accession>A0A3B6MST5</accession>
<dbReference type="Gramene" id="TraesCS5D02G238200.1">
    <property type="protein sequence ID" value="TraesCS5D02G238200.1.cds1"/>
    <property type="gene ID" value="TraesCS5D02G238200"/>
</dbReference>